<comment type="caution">
    <text evidence="2">The sequence shown here is derived from an EMBL/GenBank/DDBJ whole genome shotgun (WGS) entry which is preliminary data.</text>
</comment>
<protein>
    <submittedName>
        <fullName evidence="2">Uncharacterized protein</fullName>
    </submittedName>
</protein>
<feature type="chain" id="PRO_5047292224" evidence="1">
    <location>
        <begin position="25"/>
        <end position="71"/>
    </location>
</feature>
<name>A0ABS8MGU1_9FLAO</name>
<feature type="signal peptide" evidence="1">
    <location>
        <begin position="1"/>
        <end position="24"/>
    </location>
</feature>
<dbReference type="RefSeq" id="WP_230037655.1">
    <property type="nucleotide sequence ID" value="NZ_JAJJMM010000001.1"/>
</dbReference>
<dbReference type="Proteomes" id="UP001430679">
    <property type="component" value="Unassembled WGS sequence"/>
</dbReference>
<organism evidence="2 3">
    <name type="scientific">Flavobacterium piscisymbiosum</name>
    <dbReference type="NCBI Taxonomy" id="2893753"/>
    <lineage>
        <taxon>Bacteria</taxon>
        <taxon>Pseudomonadati</taxon>
        <taxon>Bacteroidota</taxon>
        <taxon>Flavobacteriia</taxon>
        <taxon>Flavobacteriales</taxon>
        <taxon>Flavobacteriaceae</taxon>
        <taxon>Flavobacterium</taxon>
    </lineage>
</organism>
<proteinExistence type="predicted"/>
<accession>A0ABS8MGU1</accession>
<dbReference type="PROSITE" id="PS51257">
    <property type="entry name" value="PROKAR_LIPOPROTEIN"/>
    <property type="match status" value="1"/>
</dbReference>
<evidence type="ECO:0000313" key="3">
    <source>
        <dbReference type="Proteomes" id="UP001430679"/>
    </source>
</evidence>
<evidence type="ECO:0000256" key="1">
    <source>
        <dbReference type="SAM" id="SignalP"/>
    </source>
</evidence>
<dbReference type="EMBL" id="JAJJMM010000001">
    <property type="protein sequence ID" value="MCC9064593.1"/>
    <property type="molecule type" value="Genomic_DNA"/>
</dbReference>
<sequence>MKTLIKSKITFLFILIGLSFSCKKTDTIPADNTYVDSTETTIDSVDATLDTATVITDTSAIKRDSIAKAKK</sequence>
<gene>
    <name evidence="2" type="ORF">LNP81_16430</name>
</gene>
<keyword evidence="3" id="KW-1185">Reference proteome</keyword>
<keyword evidence="1" id="KW-0732">Signal</keyword>
<evidence type="ECO:0000313" key="2">
    <source>
        <dbReference type="EMBL" id="MCC9064593.1"/>
    </source>
</evidence>
<reference evidence="2" key="1">
    <citation type="submission" date="2021-11" db="EMBL/GenBank/DDBJ databases">
        <title>Description of novel Flavobacterium species.</title>
        <authorList>
            <person name="Saticioglu I.B."/>
            <person name="Ay H."/>
            <person name="Altun S."/>
            <person name="Duman M."/>
        </authorList>
    </citation>
    <scope>NUCLEOTIDE SEQUENCE</scope>
    <source>
        <strain evidence="2">F-30</strain>
    </source>
</reference>